<dbReference type="Proteomes" id="UP001150581">
    <property type="component" value="Unassembled WGS sequence"/>
</dbReference>
<name>A0ACC1IUD5_9FUNG</name>
<feature type="non-terminal residue" evidence="1">
    <location>
        <position position="1"/>
    </location>
</feature>
<protein>
    <submittedName>
        <fullName evidence="1">RHO1 GDP-GTP exchange protein 2</fullName>
    </submittedName>
</protein>
<reference evidence="1" key="1">
    <citation type="submission" date="2022-07" db="EMBL/GenBank/DDBJ databases">
        <title>Phylogenomic reconstructions and comparative analyses of Kickxellomycotina fungi.</title>
        <authorList>
            <person name="Reynolds N.K."/>
            <person name="Stajich J.E."/>
            <person name="Barry K."/>
            <person name="Grigoriev I.V."/>
            <person name="Crous P."/>
            <person name="Smith M.E."/>
        </authorList>
    </citation>
    <scope>NUCLEOTIDE SEQUENCE</scope>
    <source>
        <strain evidence="1">Benny 63K</strain>
    </source>
</reference>
<evidence type="ECO:0000313" key="2">
    <source>
        <dbReference type="Proteomes" id="UP001150581"/>
    </source>
</evidence>
<accession>A0ACC1IUD5</accession>
<sequence length="1445" mass="156496">SSNNNTSDGAVIDSNTEIYTLTSEALRALKAMHKGDALHRAKTQTRKRYMDLREHLHPRVPEPLNATNRVSTSTSATGNSASSDVSSNSNTNSGEMRKGSTDGGSINLANDTRSSNLPPPLDTSGARKMGAFFRELPTDTLVARDSSKMANKDSHGRRRQNYLPITPTTGDDDYAADGYGDMTASTDASGHAARLPDVKIPTGDFSGLLNTWSFVADGSLGFGKGSQNSLLGLMSQPTSRNQLSSTAHTADASAAGSLAGPIATPAGSMRDGPDEDYTVRVQGELAVALRRRGLRREYSDTELNLRIRRRRDGRGMRMCSSAPNLGSVYSEMQHSNHKAVHRPSLPMPRILSQVQTLSREDWALGDDEDVLMYMARRSSRFSDITIASSYNGVRQLRGMLLDRSFSYSETSSDAWPARSSIGSQFAEIQSSVGDAEIDANIPSTYSSPVGGFVAEEDGGRQRSFSDPAGLPRLPRSTDDGLSAGTYGRLPSRSAHQVSPTMNMLALPRHSSQTKRQLREYATPDPQGITRALSEDVSARASSATLGSTKRHSESVSIDDGAMQLQLWRDTVPVTLLRTLGSEAVAHQEAIFEFVITEHAYLRDLELIDLVFVQPLLAAPHVLAREQAEEFLRTLFFNYKELIANSQALCEQLRERQAESAVVAGLGDIIDKWADDLVVFVEYAVHVPEAQRALEGELLKSRAMAEFLASAEAAPGARRLPVQSFVGRAAARFARYPMLLDAIVRRAPTGEDAGRLRSAAAKVRHALTKVDQRTGEGAAALRMRQINQRLQLGEGARESLGLESPVRRLVKEGVFIAGDGSQVLVFLFDNALVMAAEEKISYAKNVTRYIADARIIPVSMLDAVVPPAEASALSGIREALGLLGTGQTTAPRSTLLRHSSSATNMRPSRAGASLSFVHIGCRTLGRTLLVASDTERDAWLSTVRRRICMPQTLVEAYTELRLLSDRDFPQTRGPQCSAPFTATSGCRMVLFGNRDGMHLGIYGVPTSVVRISQCGSVSKIHVLPRYNMAVVLSDQILLVFSLSDIENSTANINSTGLAGTKIASSVAFFDVGTYLGTPLIVLMKPRGGKSHFKCIQPHFIDSEGAGTAGSDYSYESSESGNERKRQTTPASANAAAYAVNTLRIVYQGNRAVLRLISEFAIQGKTKRVHFLRRKLCIVASKTFEIIDVANSCLLRSLPDPLDDDFSFIHANDSGQAMAICKVGREFLLCYETFAFYIDNFGRRSRPDVFIRWEMAPHLIIFRHPYIIAINQKFLEVRYMDSGVLLSIIRISGAVCLNPDSKSTTLHIAVGPQTVGTATTIQENIGVVPTALDRSSARDSDDSPEADNISAIPTPMRTSSSSQQLASLVGKAAAVLGTSSVTSGHVVPGVAGTTGKRMFPEGTSSHFRIVEIRLPPLKASASTRSATVPAVEATTPADSAEPTFHEL</sequence>
<keyword evidence="2" id="KW-1185">Reference proteome</keyword>
<proteinExistence type="predicted"/>
<organism evidence="1 2">
    <name type="scientific">Kickxella alabastrina</name>
    <dbReference type="NCBI Taxonomy" id="61397"/>
    <lineage>
        <taxon>Eukaryota</taxon>
        <taxon>Fungi</taxon>
        <taxon>Fungi incertae sedis</taxon>
        <taxon>Zoopagomycota</taxon>
        <taxon>Kickxellomycotina</taxon>
        <taxon>Kickxellomycetes</taxon>
        <taxon>Kickxellales</taxon>
        <taxon>Kickxellaceae</taxon>
        <taxon>Kickxella</taxon>
    </lineage>
</organism>
<gene>
    <name evidence="1" type="primary">ROM2_1</name>
    <name evidence="1" type="ORF">LPJ66_001019</name>
</gene>
<evidence type="ECO:0000313" key="1">
    <source>
        <dbReference type="EMBL" id="KAJ1901079.1"/>
    </source>
</evidence>
<comment type="caution">
    <text evidence="1">The sequence shown here is derived from an EMBL/GenBank/DDBJ whole genome shotgun (WGS) entry which is preliminary data.</text>
</comment>
<dbReference type="EMBL" id="JANBPG010000045">
    <property type="protein sequence ID" value="KAJ1901079.1"/>
    <property type="molecule type" value="Genomic_DNA"/>
</dbReference>